<feature type="chain" id="PRO_5043586695" evidence="1">
    <location>
        <begin position="21"/>
        <end position="192"/>
    </location>
</feature>
<name>A0AAV9ZCA5_9AGAR</name>
<feature type="signal peptide" evidence="1">
    <location>
        <begin position="1"/>
        <end position="20"/>
    </location>
</feature>
<comment type="caution">
    <text evidence="2">The sequence shown here is derived from an EMBL/GenBank/DDBJ whole genome shotgun (WGS) entry which is preliminary data.</text>
</comment>
<keyword evidence="3" id="KW-1185">Reference proteome</keyword>
<protein>
    <submittedName>
        <fullName evidence="2">Uncharacterized protein</fullName>
    </submittedName>
</protein>
<evidence type="ECO:0000313" key="2">
    <source>
        <dbReference type="EMBL" id="KAK6977816.1"/>
    </source>
</evidence>
<gene>
    <name evidence="2" type="ORF">R3P38DRAFT_3471838</name>
</gene>
<proteinExistence type="predicted"/>
<dbReference type="EMBL" id="JAWWNJ010000165">
    <property type="protein sequence ID" value="KAK6977816.1"/>
    <property type="molecule type" value="Genomic_DNA"/>
</dbReference>
<evidence type="ECO:0000313" key="3">
    <source>
        <dbReference type="Proteomes" id="UP001362999"/>
    </source>
</evidence>
<organism evidence="2 3">
    <name type="scientific">Favolaschia claudopus</name>
    <dbReference type="NCBI Taxonomy" id="2862362"/>
    <lineage>
        <taxon>Eukaryota</taxon>
        <taxon>Fungi</taxon>
        <taxon>Dikarya</taxon>
        <taxon>Basidiomycota</taxon>
        <taxon>Agaricomycotina</taxon>
        <taxon>Agaricomycetes</taxon>
        <taxon>Agaricomycetidae</taxon>
        <taxon>Agaricales</taxon>
        <taxon>Marasmiineae</taxon>
        <taxon>Mycenaceae</taxon>
        <taxon>Favolaschia</taxon>
    </lineage>
</organism>
<dbReference type="Proteomes" id="UP001362999">
    <property type="component" value="Unassembled WGS sequence"/>
</dbReference>
<reference evidence="2 3" key="1">
    <citation type="journal article" date="2024" name="J Genomics">
        <title>Draft genome sequencing and assembly of Favolaschia claudopus CIRM-BRFM 2984 isolated from oak limbs.</title>
        <authorList>
            <person name="Navarro D."/>
            <person name="Drula E."/>
            <person name="Chaduli D."/>
            <person name="Cazenave R."/>
            <person name="Ahrendt S."/>
            <person name="Wang J."/>
            <person name="Lipzen A."/>
            <person name="Daum C."/>
            <person name="Barry K."/>
            <person name="Grigoriev I.V."/>
            <person name="Favel A."/>
            <person name="Rosso M.N."/>
            <person name="Martin F."/>
        </authorList>
    </citation>
    <scope>NUCLEOTIDE SEQUENCE [LARGE SCALE GENOMIC DNA]</scope>
    <source>
        <strain evidence="2 3">CIRM-BRFM 2984</strain>
    </source>
</reference>
<dbReference type="AlphaFoldDB" id="A0AAV9ZCA5"/>
<keyword evidence="1" id="KW-0732">Signal</keyword>
<sequence length="192" mass="21370">MSKSMWVISLLPILAFVVSALHRTQTRDPAAEELARNGHQFCFDICFTSADSFTVSRGVHLSSSSTPSTVNTNCVHLGAGGSCVAVLCLIPHCRHGSLRCAPKFTPWHHVQQYWNSQDHTQYLSTVLKWELDQWCKRIGELSVLSPSVNMDGLWQIIEPALERRSLKELAISEGFVPNRNGILALRIGIDAE</sequence>
<evidence type="ECO:0000256" key="1">
    <source>
        <dbReference type="SAM" id="SignalP"/>
    </source>
</evidence>
<accession>A0AAV9ZCA5</accession>